<dbReference type="InterPro" id="IPR004839">
    <property type="entry name" value="Aminotransferase_I/II_large"/>
</dbReference>
<dbReference type="RefSeq" id="WP_425346632.1">
    <property type="nucleotide sequence ID" value="NZ_JBGUBD010000011.1"/>
</dbReference>
<evidence type="ECO:0000256" key="2">
    <source>
        <dbReference type="ARBA" id="ARBA00022679"/>
    </source>
</evidence>
<sequence length="424" mass="45800">MLEQLLSELRDDLDQLDARSLRRRLTPRPAVGRIVHLDGKPLINLAANDYLALSQHPHLKQAAIDAINRYGTGATASRLVTGHLTPHQSLEQRFSAFKHPTAPPGFSISNQQSAISNYNSLLFPTGYTANLAVLSTLAGQGDLIAIDKLTHASLIDAARATPADVRTYPHLHHEKLTRLLARHQQTPTPKSEIRNPKSEIPNSHPRPPRRFIVTDSVFSMDGDTADLPALCDLADRYDAILIVDEAHGTGVLGQTGTGLAEAQHVAHRIPIIISTASKALGSLGGIVTAPAPIIDTLINRARAFIYTTGVPPAQADTIAAALDVIRDEPERRHRLADLSARLRTALQGQGWPLPTTDYPTPIIPLQVGTAERALALASHLQQAGYLAVAIRPPTVAPNTARVRLSLRADLTDTDIENLITALAR</sequence>
<dbReference type="InterPro" id="IPR015424">
    <property type="entry name" value="PyrdxlP-dep_Trfase"/>
</dbReference>
<comment type="cofactor">
    <cofactor evidence="1">
        <name>pyridoxal 5'-phosphate</name>
        <dbReference type="ChEBI" id="CHEBI:597326"/>
    </cofactor>
</comment>
<dbReference type="SUPFAM" id="SSF53383">
    <property type="entry name" value="PLP-dependent transferases"/>
    <property type="match status" value="1"/>
</dbReference>
<name>A0ABV4UBF1_9BACT</name>
<dbReference type="Gene3D" id="3.40.640.10">
    <property type="entry name" value="Type I PLP-dependent aspartate aminotransferase-like (Major domain)"/>
    <property type="match status" value="1"/>
</dbReference>
<evidence type="ECO:0000313" key="7">
    <source>
        <dbReference type="Proteomes" id="UP001575105"/>
    </source>
</evidence>
<protein>
    <submittedName>
        <fullName evidence="6">Aminotransferase class I/II-fold pyridoxal phosphate-dependent enzyme</fullName>
    </submittedName>
</protein>
<keyword evidence="6" id="KW-0032">Aminotransferase</keyword>
<keyword evidence="6" id="KW-0378">Hydrolase</keyword>
<dbReference type="InterPro" id="IPR015422">
    <property type="entry name" value="PyrdxlP-dep_Trfase_small"/>
</dbReference>
<feature type="domain" description="Aminotransferase class I/classII large" evidence="5">
    <location>
        <begin position="41"/>
        <end position="422"/>
    </location>
</feature>
<keyword evidence="2" id="KW-0808">Transferase</keyword>
<keyword evidence="7" id="KW-1185">Reference proteome</keyword>
<dbReference type="GO" id="GO:0016787">
    <property type="term" value="F:hydrolase activity"/>
    <property type="evidence" value="ECO:0007669"/>
    <property type="project" value="UniProtKB-KW"/>
</dbReference>
<dbReference type="InterPro" id="IPR015421">
    <property type="entry name" value="PyrdxlP-dep_Trfase_major"/>
</dbReference>
<dbReference type="PANTHER" id="PTHR13693:SF100">
    <property type="entry name" value="8-AMINO-7-OXONONANOATE SYNTHASE"/>
    <property type="match status" value="1"/>
</dbReference>
<proteinExistence type="predicted"/>
<evidence type="ECO:0000256" key="4">
    <source>
        <dbReference type="SAM" id="MobiDB-lite"/>
    </source>
</evidence>
<dbReference type="InterPro" id="IPR050087">
    <property type="entry name" value="AON_synthase_class-II"/>
</dbReference>
<evidence type="ECO:0000259" key="5">
    <source>
        <dbReference type="Pfam" id="PF00155"/>
    </source>
</evidence>
<evidence type="ECO:0000313" key="6">
    <source>
        <dbReference type="EMBL" id="MFA9479708.1"/>
    </source>
</evidence>
<dbReference type="EMBL" id="JBGUBD010000011">
    <property type="protein sequence ID" value="MFA9479708.1"/>
    <property type="molecule type" value="Genomic_DNA"/>
</dbReference>
<dbReference type="Gene3D" id="3.90.1150.10">
    <property type="entry name" value="Aspartate Aminotransferase, domain 1"/>
    <property type="match status" value="1"/>
</dbReference>
<evidence type="ECO:0000256" key="1">
    <source>
        <dbReference type="ARBA" id="ARBA00001933"/>
    </source>
</evidence>
<keyword evidence="3" id="KW-0663">Pyridoxal phosphate</keyword>
<dbReference type="GO" id="GO:0008483">
    <property type="term" value="F:transaminase activity"/>
    <property type="evidence" value="ECO:0007669"/>
    <property type="project" value="UniProtKB-KW"/>
</dbReference>
<dbReference type="PANTHER" id="PTHR13693">
    <property type="entry name" value="CLASS II AMINOTRANSFERASE/8-AMINO-7-OXONONANOATE SYNTHASE"/>
    <property type="match status" value="1"/>
</dbReference>
<dbReference type="Pfam" id="PF00155">
    <property type="entry name" value="Aminotran_1_2"/>
    <property type="match status" value="1"/>
</dbReference>
<dbReference type="Proteomes" id="UP001575105">
    <property type="component" value="Unassembled WGS sequence"/>
</dbReference>
<comment type="caution">
    <text evidence="6">The sequence shown here is derived from an EMBL/GenBank/DDBJ whole genome shotgun (WGS) entry which is preliminary data.</text>
</comment>
<accession>A0ABV4UBF1</accession>
<gene>
    <name evidence="6" type="ORF">ACERK3_15580</name>
</gene>
<feature type="region of interest" description="Disordered" evidence="4">
    <location>
        <begin position="183"/>
        <end position="206"/>
    </location>
</feature>
<reference evidence="6 7" key="1">
    <citation type="submission" date="2024-08" db="EMBL/GenBank/DDBJ databases">
        <title>Whole-genome sequencing of halo(alkali)philic microorganisms from hypersaline lakes.</title>
        <authorList>
            <person name="Sorokin D.Y."/>
            <person name="Merkel A.Y."/>
            <person name="Messina E."/>
            <person name="Yakimov M."/>
        </authorList>
    </citation>
    <scope>NUCLEOTIDE SEQUENCE [LARGE SCALE GENOMIC DNA]</scope>
    <source>
        <strain evidence="6 7">AB-hyl4</strain>
    </source>
</reference>
<organism evidence="6 7">
    <name type="scientific">Natronomicrosphaera hydrolytica</name>
    <dbReference type="NCBI Taxonomy" id="3242702"/>
    <lineage>
        <taxon>Bacteria</taxon>
        <taxon>Pseudomonadati</taxon>
        <taxon>Planctomycetota</taxon>
        <taxon>Phycisphaerae</taxon>
        <taxon>Phycisphaerales</taxon>
        <taxon>Phycisphaeraceae</taxon>
        <taxon>Natronomicrosphaera</taxon>
    </lineage>
</organism>
<evidence type="ECO:0000256" key="3">
    <source>
        <dbReference type="ARBA" id="ARBA00022898"/>
    </source>
</evidence>